<feature type="non-terminal residue" evidence="2">
    <location>
        <position position="1"/>
    </location>
</feature>
<evidence type="ECO:0000313" key="2">
    <source>
        <dbReference type="EMBL" id="CAG8510685.1"/>
    </source>
</evidence>
<gene>
    <name evidence="2" type="ORF">FCALED_LOCUS4182</name>
</gene>
<dbReference type="OrthoDB" id="2401073at2759"/>
<dbReference type="SUPFAM" id="SSF54695">
    <property type="entry name" value="POZ domain"/>
    <property type="match status" value="1"/>
</dbReference>
<name>A0A9N8ZXD4_9GLOM</name>
<dbReference type="EMBL" id="CAJVPQ010000793">
    <property type="protein sequence ID" value="CAG8510685.1"/>
    <property type="molecule type" value="Genomic_DNA"/>
</dbReference>
<dbReference type="CDD" id="cd18186">
    <property type="entry name" value="BTB_POZ_ZBTB_KLHL-like"/>
    <property type="match status" value="1"/>
</dbReference>
<dbReference type="AlphaFoldDB" id="A0A9N8ZXD4"/>
<dbReference type="Proteomes" id="UP000789570">
    <property type="component" value="Unassembled WGS sequence"/>
</dbReference>
<accession>A0A9N8ZXD4</accession>
<reference evidence="2" key="1">
    <citation type="submission" date="2021-06" db="EMBL/GenBank/DDBJ databases">
        <authorList>
            <person name="Kallberg Y."/>
            <person name="Tangrot J."/>
            <person name="Rosling A."/>
        </authorList>
    </citation>
    <scope>NUCLEOTIDE SEQUENCE</scope>
    <source>
        <strain evidence="2">UK204</strain>
    </source>
</reference>
<protein>
    <submittedName>
        <fullName evidence="2">8569_t:CDS:1</fullName>
    </submittedName>
</protein>
<dbReference type="InterPro" id="IPR011333">
    <property type="entry name" value="SKP1/BTB/POZ_sf"/>
</dbReference>
<evidence type="ECO:0000313" key="3">
    <source>
        <dbReference type="Proteomes" id="UP000789570"/>
    </source>
</evidence>
<dbReference type="Gene3D" id="3.30.710.10">
    <property type="entry name" value="Potassium Channel Kv1.1, Chain A"/>
    <property type="match status" value="1"/>
</dbReference>
<sequence>MDKDKCLPKLTQNFLEILEDDEYYDITIEVVLSKNRKKNDETLVHVTFPNLSPEIFQIILRYIYGGRLSLDGFDDSEIFKTLIVANELDLQELIPYLQSILIENKENWSNENLNLIYQTSLESDSYLELKN</sequence>
<feature type="domain" description="BTB" evidence="1">
    <location>
        <begin position="34"/>
        <end position="104"/>
    </location>
</feature>
<dbReference type="InterPro" id="IPR000210">
    <property type="entry name" value="BTB/POZ_dom"/>
</dbReference>
<keyword evidence="3" id="KW-1185">Reference proteome</keyword>
<organism evidence="2 3">
    <name type="scientific">Funneliformis caledonium</name>
    <dbReference type="NCBI Taxonomy" id="1117310"/>
    <lineage>
        <taxon>Eukaryota</taxon>
        <taxon>Fungi</taxon>
        <taxon>Fungi incertae sedis</taxon>
        <taxon>Mucoromycota</taxon>
        <taxon>Glomeromycotina</taxon>
        <taxon>Glomeromycetes</taxon>
        <taxon>Glomerales</taxon>
        <taxon>Glomeraceae</taxon>
        <taxon>Funneliformis</taxon>
    </lineage>
</organism>
<comment type="caution">
    <text evidence="2">The sequence shown here is derived from an EMBL/GenBank/DDBJ whole genome shotgun (WGS) entry which is preliminary data.</text>
</comment>
<evidence type="ECO:0000259" key="1">
    <source>
        <dbReference type="Pfam" id="PF00651"/>
    </source>
</evidence>
<dbReference type="Pfam" id="PF00651">
    <property type="entry name" value="BTB"/>
    <property type="match status" value="1"/>
</dbReference>
<proteinExistence type="predicted"/>